<dbReference type="PANTHER" id="PTHR12169:SF19">
    <property type="entry name" value="LACTATION ELEVATED PROTEIN 1 HOMOLOG B-RELATED"/>
    <property type="match status" value="1"/>
</dbReference>
<keyword evidence="5" id="KW-1185">Reference proteome</keyword>
<evidence type="ECO:0000256" key="1">
    <source>
        <dbReference type="ARBA" id="ARBA00010322"/>
    </source>
</evidence>
<dbReference type="SUPFAM" id="SSF52540">
    <property type="entry name" value="P-loop containing nucleoside triphosphate hydrolases"/>
    <property type="match status" value="1"/>
</dbReference>
<dbReference type="InterPro" id="IPR005654">
    <property type="entry name" value="ATPase_AFG1-like"/>
</dbReference>
<sequence length="133" mass="15264">ETHSQDSLPPKGLYIYGDVGTGKTMLMDLFYSHVENSRKKRIHFNSFMLDIHKRIHHRKQSLPKRRLGKMFTYDPISPVAMEISSEICLLCFDEFQVTDVADAMILKQLFETLFKTGVVVVATSNRPPNDISC</sequence>
<proteinExistence type="inferred from homology"/>
<dbReference type="NCBIfam" id="NF040713">
    <property type="entry name" value="ZapE"/>
    <property type="match status" value="1"/>
</dbReference>
<feature type="non-terminal residue" evidence="4">
    <location>
        <position position="1"/>
    </location>
</feature>
<evidence type="ECO:0000313" key="5">
    <source>
        <dbReference type="Proteomes" id="UP001469553"/>
    </source>
</evidence>
<dbReference type="Pfam" id="PF03969">
    <property type="entry name" value="AFG1_ATPase"/>
    <property type="match status" value="1"/>
</dbReference>
<dbReference type="PANTHER" id="PTHR12169">
    <property type="entry name" value="ATPASE N2B"/>
    <property type="match status" value="1"/>
</dbReference>
<comment type="caution">
    <text evidence="4">The sequence shown here is derived from an EMBL/GenBank/DDBJ whole genome shotgun (WGS) entry which is preliminary data.</text>
</comment>
<comment type="similarity">
    <text evidence="1">Belongs to the AFG1 ATPase family.</text>
</comment>
<evidence type="ECO:0000256" key="2">
    <source>
        <dbReference type="ARBA" id="ARBA00022741"/>
    </source>
</evidence>
<evidence type="ECO:0000256" key="3">
    <source>
        <dbReference type="ARBA" id="ARBA00022840"/>
    </source>
</evidence>
<keyword evidence="3" id="KW-0067">ATP-binding</keyword>
<keyword evidence="2" id="KW-0547">Nucleotide-binding</keyword>
<dbReference type="Proteomes" id="UP001469553">
    <property type="component" value="Unassembled WGS sequence"/>
</dbReference>
<gene>
    <name evidence="4" type="primary">LACE1B_1</name>
    <name evidence="4" type="ORF">AMECASPLE_012966</name>
</gene>
<reference evidence="4 5" key="1">
    <citation type="submission" date="2021-06" db="EMBL/GenBank/DDBJ databases">
        <authorList>
            <person name="Palmer J.M."/>
        </authorList>
    </citation>
    <scope>NUCLEOTIDE SEQUENCE [LARGE SCALE GENOMIC DNA]</scope>
    <source>
        <strain evidence="4 5">AS_MEX2019</strain>
        <tissue evidence="4">Muscle</tissue>
    </source>
</reference>
<protein>
    <submittedName>
        <fullName evidence="4">Lactation elevated protein 1 B</fullName>
    </submittedName>
</protein>
<dbReference type="Gene3D" id="3.40.50.300">
    <property type="entry name" value="P-loop containing nucleotide triphosphate hydrolases"/>
    <property type="match status" value="1"/>
</dbReference>
<evidence type="ECO:0000313" key="4">
    <source>
        <dbReference type="EMBL" id="MEQ2310796.1"/>
    </source>
</evidence>
<organism evidence="4 5">
    <name type="scientific">Ameca splendens</name>
    <dbReference type="NCBI Taxonomy" id="208324"/>
    <lineage>
        <taxon>Eukaryota</taxon>
        <taxon>Metazoa</taxon>
        <taxon>Chordata</taxon>
        <taxon>Craniata</taxon>
        <taxon>Vertebrata</taxon>
        <taxon>Euteleostomi</taxon>
        <taxon>Actinopterygii</taxon>
        <taxon>Neopterygii</taxon>
        <taxon>Teleostei</taxon>
        <taxon>Neoteleostei</taxon>
        <taxon>Acanthomorphata</taxon>
        <taxon>Ovalentaria</taxon>
        <taxon>Atherinomorphae</taxon>
        <taxon>Cyprinodontiformes</taxon>
        <taxon>Goodeidae</taxon>
        <taxon>Ameca</taxon>
    </lineage>
</organism>
<name>A0ABV0ZXK3_9TELE</name>
<dbReference type="EMBL" id="JAHRIP010076067">
    <property type="protein sequence ID" value="MEQ2310796.1"/>
    <property type="molecule type" value="Genomic_DNA"/>
</dbReference>
<dbReference type="InterPro" id="IPR027417">
    <property type="entry name" value="P-loop_NTPase"/>
</dbReference>
<accession>A0ABV0ZXK3</accession>